<sequence>MEIGDLLEGSYYAVIVVNDTEEELTTHVDFSVTSPPVAGDIDSDGKVTIKDLGLLRKSINQCSGNKRYNERADLDESGCVNHRDIQLWFEIYHQQRHWKNWLIWFFRQWFVQ</sequence>
<dbReference type="InterPro" id="IPR018247">
    <property type="entry name" value="EF_Hand_1_Ca_BS"/>
</dbReference>
<dbReference type="Gene3D" id="1.10.1330.10">
    <property type="entry name" value="Dockerin domain"/>
    <property type="match status" value="1"/>
</dbReference>
<reference evidence="1 2" key="1">
    <citation type="submission" date="2024-06" db="EMBL/GenBank/DDBJ databases">
        <authorList>
            <person name="Li F."/>
        </authorList>
    </citation>
    <scope>NUCLEOTIDE SEQUENCE [LARGE SCALE GENOMIC DNA]</scope>
    <source>
        <strain evidence="1 2">GXAS 311</strain>
    </source>
</reference>
<keyword evidence="2" id="KW-1185">Reference proteome</keyword>
<evidence type="ECO:0000313" key="1">
    <source>
        <dbReference type="EMBL" id="MET1256892.1"/>
    </source>
</evidence>
<dbReference type="InterPro" id="IPR036439">
    <property type="entry name" value="Dockerin_dom_sf"/>
</dbReference>
<dbReference type="InterPro" id="IPR002105">
    <property type="entry name" value="Dockerin_1_rpt"/>
</dbReference>
<comment type="caution">
    <text evidence="1">The sequence shown here is derived from an EMBL/GenBank/DDBJ whole genome shotgun (WGS) entry which is preliminary data.</text>
</comment>
<name>A0ABV2BY82_9GAMM</name>
<dbReference type="Proteomes" id="UP001548189">
    <property type="component" value="Unassembled WGS sequence"/>
</dbReference>
<dbReference type="Pfam" id="PF00404">
    <property type="entry name" value="Dockerin_1"/>
    <property type="match status" value="1"/>
</dbReference>
<organism evidence="1 2">
    <name type="scientific">Aliikangiella maris</name>
    <dbReference type="NCBI Taxonomy" id="3162458"/>
    <lineage>
        <taxon>Bacteria</taxon>
        <taxon>Pseudomonadati</taxon>
        <taxon>Pseudomonadota</taxon>
        <taxon>Gammaproteobacteria</taxon>
        <taxon>Oceanospirillales</taxon>
        <taxon>Pleioneaceae</taxon>
        <taxon>Aliikangiella</taxon>
    </lineage>
</organism>
<dbReference type="SUPFAM" id="SSF63446">
    <property type="entry name" value="Type I dockerin domain"/>
    <property type="match status" value="1"/>
</dbReference>
<proteinExistence type="predicted"/>
<gene>
    <name evidence="1" type="ORF">ABVT43_17250</name>
</gene>
<dbReference type="PROSITE" id="PS00018">
    <property type="entry name" value="EF_HAND_1"/>
    <property type="match status" value="1"/>
</dbReference>
<evidence type="ECO:0000313" key="2">
    <source>
        <dbReference type="Proteomes" id="UP001548189"/>
    </source>
</evidence>
<dbReference type="EMBL" id="JBEVCJ010000030">
    <property type="protein sequence ID" value="MET1256892.1"/>
    <property type="molecule type" value="Genomic_DNA"/>
</dbReference>
<protein>
    <submittedName>
        <fullName evidence="1">Dockerin type I domain-containing protein</fullName>
    </submittedName>
</protein>
<accession>A0ABV2BY82</accession>